<sequence>MPASRSLFSGKLIHNLLTRILLTQSKHEVWFVFAGVPITYSLREYSVLTGLDCSPLNRTSIRPKPMPRKNEDIPEGGEHWKDLFGGKRVVHCTEIANMMRLDKELCHRKKLSLALQLIVEGIVNCNGLVVKVVDEIVELVVRPVLGPWQHGHLP</sequence>
<gene>
    <name evidence="2" type="ORF">V5N11_011024</name>
</gene>
<reference evidence="2 3" key="1">
    <citation type="submission" date="2024-04" db="EMBL/GenBank/DDBJ databases">
        <title>Genome assembly C_amara_ONT_v2.</title>
        <authorList>
            <person name="Yant L."/>
            <person name="Moore C."/>
            <person name="Slenker M."/>
        </authorList>
    </citation>
    <scope>NUCLEOTIDE SEQUENCE [LARGE SCALE GENOMIC DNA]</scope>
    <source>
        <tissue evidence="2">Leaf</tissue>
    </source>
</reference>
<dbReference type="Proteomes" id="UP001558713">
    <property type="component" value="Unassembled WGS sequence"/>
</dbReference>
<dbReference type="PANTHER" id="PTHR48449:SF1">
    <property type="entry name" value="DUF1985 DOMAIN-CONTAINING PROTEIN"/>
    <property type="match status" value="1"/>
</dbReference>
<proteinExistence type="predicted"/>
<name>A0ABD1BVK2_CARAN</name>
<accession>A0ABD1BVK2</accession>
<feature type="domain" description="DUF1985" evidence="1">
    <location>
        <begin position="17"/>
        <end position="141"/>
    </location>
</feature>
<dbReference type="InterPro" id="IPR015410">
    <property type="entry name" value="DUF1985"/>
</dbReference>
<evidence type="ECO:0000313" key="2">
    <source>
        <dbReference type="EMBL" id="KAL1221222.1"/>
    </source>
</evidence>
<keyword evidence="3" id="KW-1185">Reference proteome</keyword>
<protein>
    <recommendedName>
        <fullName evidence="1">DUF1985 domain-containing protein</fullName>
    </recommendedName>
</protein>
<evidence type="ECO:0000313" key="3">
    <source>
        <dbReference type="Proteomes" id="UP001558713"/>
    </source>
</evidence>
<dbReference type="PANTHER" id="PTHR48449">
    <property type="entry name" value="DUF1985 DOMAIN-CONTAINING PROTEIN"/>
    <property type="match status" value="1"/>
</dbReference>
<dbReference type="AlphaFoldDB" id="A0ABD1BVK2"/>
<comment type="caution">
    <text evidence="2">The sequence shown here is derived from an EMBL/GenBank/DDBJ whole genome shotgun (WGS) entry which is preliminary data.</text>
</comment>
<evidence type="ECO:0000259" key="1">
    <source>
        <dbReference type="Pfam" id="PF09331"/>
    </source>
</evidence>
<organism evidence="2 3">
    <name type="scientific">Cardamine amara subsp. amara</name>
    <dbReference type="NCBI Taxonomy" id="228776"/>
    <lineage>
        <taxon>Eukaryota</taxon>
        <taxon>Viridiplantae</taxon>
        <taxon>Streptophyta</taxon>
        <taxon>Embryophyta</taxon>
        <taxon>Tracheophyta</taxon>
        <taxon>Spermatophyta</taxon>
        <taxon>Magnoliopsida</taxon>
        <taxon>eudicotyledons</taxon>
        <taxon>Gunneridae</taxon>
        <taxon>Pentapetalae</taxon>
        <taxon>rosids</taxon>
        <taxon>malvids</taxon>
        <taxon>Brassicales</taxon>
        <taxon>Brassicaceae</taxon>
        <taxon>Cardamineae</taxon>
        <taxon>Cardamine</taxon>
    </lineage>
</organism>
<dbReference type="Pfam" id="PF09331">
    <property type="entry name" value="DUF1985"/>
    <property type="match status" value="1"/>
</dbReference>
<dbReference type="EMBL" id="JBANAX010000134">
    <property type="protein sequence ID" value="KAL1221222.1"/>
    <property type="molecule type" value="Genomic_DNA"/>
</dbReference>